<reference evidence="3 4" key="1">
    <citation type="journal article" date="2013" name="PLoS Genet.">
        <title>Genomic mechanisms accounting for the adaptation to parasitism in nematode-trapping fungi.</title>
        <authorList>
            <person name="Meerupati T."/>
            <person name="Andersson K.M."/>
            <person name="Friman E."/>
            <person name="Kumar D."/>
            <person name="Tunlid A."/>
            <person name="Ahren D."/>
        </authorList>
    </citation>
    <scope>NUCLEOTIDE SEQUENCE [LARGE SCALE GENOMIC DNA]</scope>
    <source>
        <strain evidence="3 4">CBS 200.50</strain>
    </source>
</reference>
<evidence type="ECO:0000259" key="2">
    <source>
        <dbReference type="PROSITE" id="PS50181"/>
    </source>
</evidence>
<comment type="caution">
    <text evidence="3">The sequence shown here is derived from an EMBL/GenBank/DDBJ whole genome shotgun (WGS) entry which is preliminary data.</text>
</comment>
<organism evidence="3 4">
    <name type="scientific">Dactylellina haptotyla (strain CBS 200.50)</name>
    <name type="common">Nematode-trapping fungus</name>
    <name type="synonym">Monacrosporium haptotylum</name>
    <dbReference type="NCBI Taxonomy" id="1284197"/>
    <lineage>
        <taxon>Eukaryota</taxon>
        <taxon>Fungi</taxon>
        <taxon>Dikarya</taxon>
        <taxon>Ascomycota</taxon>
        <taxon>Pezizomycotina</taxon>
        <taxon>Orbiliomycetes</taxon>
        <taxon>Orbiliales</taxon>
        <taxon>Orbiliaceae</taxon>
        <taxon>Dactylellina</taxon>
    </lineage>
</organism>
<dbReference type="PROSITE" id="PS50181">
    <property type="entry name" value="FBOX"/>
    <property type="match status" value="1"/>
</dbReference>
<dbReference type="InterPro" id="IPR001810">
    <property type="entry name" value="F-box_dom"/>
</dbReference>
<evidence type="ECO:0000256" key="1">
    <source>
        <dbReference type="SAM" id="MobiDB-lite"/>
    </source>
</evidence>
<dbReference type="OMA" id="THEAHLE"/>
<gene>
    <name evidence="3" type="ORF">H072_11246</name>
</gene>
<reference evidence="4" key="2">
    <citation type="submission" date="2013-04" db="EMBL/GenBank/DDBJ databases">
        <title>Genomic mechanisms accounting for the adaptation to parasitism in nematode-trapping fungi.</title>
        <authorList>
            <person name="Ahren D.G."/>
        </authorList>
    </citation>
    <scope>NUCLEOTIDE SEQUENCE [LARGE SCALE GENOMIC DNA]</scope>
    <source>
        <strain evidence="4">CBS 200.50</strain>
    </source>
</reference>
<dbReference type="SUPFAM" id="SSF52047">
    <property type="entry name" value="RNI-like"/>
    <property type="match status" value="1"/>
</dbReference>
<sequence>MASLSSLPQELVDLVGKDLDDDDLLALRMTSKEFSDKFEDLHLNSIYQSRRVFYIPKSLENLLKISRNPSVNWRVRSIIISDQIPNADVVNDYYKEIGGTDESYTDNIEELRYLFEPGAEVGFLTLAFMNLQSIQAIKFELSRSITLTRKEYNLLFPPLGLVPGTRIGSRLPQLSRFMVITTAAEDMWYGPLTAATITPLPLLETIDFPGHAGAVSLSKLNTPRQRRATLRSIFPRLKSLRMGLYLYGNGMGAYEEEKLVESAGFSSWLGAIGASLETLDLHLFDSEGAGYFQFEGCALPCLKNLTLSDFNINVDDFLVFLGSCHMVIEEMLLEDILWTDPKIPAFRFLKYLKQKCSALKYFQISLNAEQVYMDGLPDYVLPSRIKVIGNIAHTESKLQFSEGESSNTIYSAKSLAELLDANDDADDFWESMTTGLWMAEWPRKVVFEDEVDEDIGGHIVDEYSSSEETDSEYGYPHATPTLSMFDVLYGGVSWEDRVLEQLEETEARSNEFLENLRRLREERQRGLEDGGDDEEDDEEDGEENDEVEDDDDDDGANEEDHEGDEEVFLL</sequence>
<dbReference type="HOGENOM" id="CLU_043402_0_0_1"/>
<name>S7ZXB4_DACHA</name>
<dbReference type="EMBL" id="AQGS01001161">
    <property type="protein sequence ID" value="EPS35370.1"/>
    <property type="molecule type" value="Genomic_DNA"/>
</dbReference>
<keyword evidence="4" id="KW-1185">Reference proteome</keyword>
<evidence type="ECO:0000313" key="3">
    <source>
        <dbReference type="EMBL" id="EPS35370.1"/>
    </source>
</evidence>
<dbReference type="AlphaFoldDB" id="S7ZXB4"/>
<protein>
    <recommendedName>
        <fullName evidence="2">F-box domain-containing protein</fullName>
    </recommendedName>
</protein>
<feature type="domain" description="F-box" evidence="2">
    <location>
        <begin position="1"/>
        <end position="50"/>
    </location>
</feature>
<evidence type="ECO:0000313" key="4">
    <source>
        <dbReference type="Proteomes" id="UP000015100"/>
    </source>
</evidence>
<dbReference type="Proteomes" id="UP000015100">
    <property type="component" value="Unassembled WGS sequence"/>
</dbReference>
<dbReference type="OrthoDB" id="5279008at2759"/>
<feature type="compositionally biased region" description="Acidic residues" evidence="1">
    <location>
        <begin position="529"/>
        <end position="570"/>
    </location>
</feature>
<proteinExistence type="predicted"/>
<feature type="region of interest" description="Disordered" evidence="1">
    <location>
        <begin position="521"/>
        <end position="570"/>
    </location>
</feature>
<dbReference type="STRING" id="1284197.S7ZXB4"/>
<accession>S7ZXB4</accession>